<name>A0A7I8VRB4_9ANNE</name>
<dbReference type="PANTHER" id="PTHR18962:SF0">
    <property type="entry name" value="COILED-COIL DOMAIN-CONTAINING PROTEIN 39"/>
    <property type="match status" value="1"/>
</dbReference>
<feature type="compositionally biased region" description="Low complexity" evidence="6">
    <location>
        <begin position="869"/>
        <end position="890"/>
    </location>
</feature>
<dbReference type="Proteomes" id="UP000549394">
    <property type="component" value="Unassembled WGS sequence"/>
</dbReference>
<dbReference type="GO" id="GO:0005576">
    <property type="term" value="C:extracellular region"/>
    <property type="evidence" value="ECO:0007669"/>
    <property type="project" value="GOC"/>
</dbReference>
<protein>
    <recommendedName>
        <fullName evidence="2">Coiled-coil domain-containing protein 39</fullName>
    </recommendedName>
</protein>
<evidence type="ECO:0000313" key="8">
    <source>
        <dbReference type="Proteomes" id="UP000549394"/>
    </source>
</evidence>
<feature type="coiled-coil region" evidence="5">
    <location>
        <begin position="770"/>
        <end position="818"/>
    </location>
</feature>
<dbReference type="GO" id="GO:0005930">
    <property type="term" value="C:axoneme"/>
    <property type="evidence" value="ECO:0007669"/>
    <property type="project" value="InterPro"/>
</dbReference>
<dbReference type="GO" id="GO:0036159">
    <property type="term" value="P:inner dynein arm assembly"/>
    <property type="evidence" value="ECO:0007669"/>
    <property type="project" value="InterPro"/>
</dbReference>
<feature type="coiled-coil region" evidence="5">
    <location>
        <begin position="348"/>
        <end position="403"/>
    </location>
</feature>
<evidence type="ECO:0000256" key="2">
    <source>
        <dbReference type="ARBA" id="ARBA00016725"/>
    </source>
</evidence>
<evidence type="ECO:0000313" key="7">
    <source>
        <dbReference type="EMBL" id="CAD5118818.1"/>
    </source>
</evidence>
<keyword evidence="3 5" id="KW-0175">Coiled coil</keyword>
<keyword evidence="8" id="KW-1185">Reference proteome</keyword>
<comment type="caution">
    <text evidence="7">The sequence shown here is derived from an EMBL/GenBank/DDBJ whole genome shotgun (WGS) entry which is preliminary data.</text>
</comment>
<gene>
    <name evidence="7" type="ORF">DGYR_LOCUS7135</name>
</gene>
<feature type="compositionally biased region" description="Low complexity" evidence="6">
    <location>
        <begin position="901"/>
        <end position="917"/>
    </location>
</feature>
<dbReference type="InterPro" id="IPR033290">
    <property type="entry name" value="CCDC39"/>
</dbReference>
<dbReference type="EMBL" id="CAJFCJ010000009">
    <property type="protein sequence ID" value="CAD5118818.1"/>
    <property type="molecule type" value="Genomic_DNA"/>
</dbReference>
<sequence length="917" mass="107835">MPSSSSILSELDWDEGIAIPVANAENKSLEDEIQKKQKKIVALQTKHGKNVERIGAIQDHMKNVKQELHHTQNLVNARKKEIDTTEHFQKVASREDGRIQQELIRLGRDFNELKERSNRYENNIFKQTQRVEELKSQMNWDEKALEAWLEESARKDEDAMTIIKYTQQDEGRIKELTLRIEHLSEEYKKKKEELDRETTNTHTTQVELDKTAEEFRRTHAERQELIQQWEHTIEQMQRRDHEMDLLAGHLAVVRNQVRENEETIKEKEQFLENEQNNNEEKDKQIQITERTAARLRLQYQEEELARDQFNSELEALKRTCDRTALDLELTRSQITQLKRDTIDKQQQLKDAKIVKENLVEKLKIAEETSMSAEERAQQMDKLLTEEERRQVQMKAELERLREQHFQKSEVLNKSKTTERNIDAEIQGSRATLRNLNAKLTKIDTESLKQQEILYNQDFTIQQLERRMGRMQGETSNEDKLRMEAKIKELVDVLKEEENTKAVLTQQLKRLQDDIRRVKRDLEKASLEKKALTSKIEELELHSDSSHRELKNVSNEKQELMVEHNVLKLELKKLRDTLNFKADDVLSLEKRRLQLETAMKERSKEISLHQDMLISQLRAAEDERQHVSSELHERIAKIDKLKKRYEILMVSMAPPEGEEEQSQAFYVIKAAQEKEELQRDGDDLDAKIRKAEKEIRALENTLRLMNSRNETYRKSFNKVQETSEEMEEKQALDEQQRAVTDKYKYKKRQIREMSEDLRTMSSTLDNLCTEEEQISDMMDDMQRKKQKFNKELEEQKVRLERVTKQNNRLKKELKLKKDAPEDKDIELRGAREFNKSVMNEIGEMVSQFPEMTDNIYTYFTQANLPPPSAPSSASSSARSSIASVRSSRASAVDVGQWATRLSGSSSSSAKSSARSSRR</sequence>
<evidence type="ECO:0000256" key="4">
    <source>
        <dbReference type="ARBA" id="ARBA00045182"/>
    </source>
</evidence>
<evidence type="ECO:0000256" key="6">
    <source>
        <dbReference type="SAM" id="MobiDB-lite"/>
    </source>
</evidence>
<evidence type="ECO:0000256" key="3">
    <source>
        <dbReference type="ARBA" id="ARBA00023054"/>
    </source>
</evidence>
<feature type="coiled-coil region" evidence="5">
    <location>
        <begin position="666"/>
        <end position="728"/>
    </location>
</feature>
<feature type="region of interest" description="Disordered" evidence="6">
    <location>
        <begin position="861"/>
        <end position="917"/>
    </location>
</feature>
<evidence type="ECO:0000256" key="1">
    <source>
        <dbReference type="ARBA" id="ARBA00005805"/>
    </source>
</evidence>
<organism evidence="7 8">
    <name type="scientific">Dimorphilus gyrociliatus</name>
    <dbReference type="NCBI Taxonomy" id="2664684"/>
    <lineage>
        <taxon>Eukaryota</taxon>
        <taxon>Metazoa</taxon>
        <taxon>Spiralia</taxon>
        <taxon>Lophotrochozoa</taxon>
        <taxon>Annelida</taxon>
        <taxon>Polychaeta</taxon>
        <taxon>Polychaeta incertae sedis</taxon>
        <taxon>Dinophilidae</taxon>
        <taxon>Dimorphilus</taxon>
    </lineage>
</organism>
<dbReference type="AlphaFoldDB" id="A0A7I8VRB4"/>
<reference evidence="7 8" key="1">
    <citation type="submission" date="2020-08" db="EMBL/GenBank/DDBJ databases">
        <authorList>
            <person name="Hejnol A."/>
        </authorList>
    </citation>
    <scope>NUCLEOTIDE SEQUENCE [LARGE SCALE GENOMIC DNA]</scope>
</reference>
<dbReference type="GO" id="GO:0060287">
    <property type="term" value="P:epithelial cilium movement involved in determination of left/right asymmetry"/>
    <property type="evidence" value="ECO:0007669"/>
    <property type="project" value="TreeGrafter"/>
</dbReference>
<dbReference type="OrthoDB" id="10259720at2759"/>
<dbReference type="Pfam" id="PF24161">
    <property type="entry name" value="CCDC39"/>
    <property type="match status" value="1"/>
</dbReference>
<feature type="coiled-coil region" evidence="5">
    <location>
        <begin position="103"/>
        <end position="319"/>
    </location>
</feature>
<evidence type="ECO:0000256" key="5">
    <source>
        <dbReference type="SAM" id="Coils"/>
    </source>
</evidence>
<feature type="coiled-coil region" evidence="5">
    <location>
        <begin position="479"/>
        <end position="590"/>
    </location>
</feature>
<feature type="coiled-coil region" evidence="5">
    <location>
        <begin position="19"/>
        <end position="46"/>
    </location>
</feature>
<accession>A0A7I8VRB4</accession>
<comment type="function">
    <text evidence="4">Required for assembly of dynein regulatory complex (DRC) and inner dynein arm (IDA) complexes, which are responsible for ciliary beat regulation, thereby playing a central role in motility in cilia and flagella. Probably acts together with CCDC40 to form a molecular ruler that determines the 96 nanometer (nm) repeat length and arrangements of components in cilia and flagella. Not required for outer dynein arm complexes assembly.</text>
</comment>
<dbReference type="GO" id="GO:0060285">
    <property type="term" value="P:cilium-dependent cell motility"/>
    <property type="evidence" value="ECO:0007669"/>
    <property type="project" value="TreeGrafter"/>
</dbReference>
<dbReference type="PANTHER" id="PTHR18962">
    <property type="entry name" value="COILED-COIL DOMAIN-CONTAINING PROTEIN 39"/>
    <property type="match status" value="1"/>
</dbReference>
<proteinExistence type="inferred from homology"/>
<comment type="similarity">
    <text evidence="1">Belongs to the CCDC39 family.</text>
</comment>